<dbReference type="AlphaFoldDB" id="W2S3P3"/>
<keyword evidence="12" id="KW-1185">Reference proteome</keyword>
<comment type="function">
    <text evidence="7">Functions as a component of the DNA-binding general transcription factor complex TFIID. Binding of TFIID to a promoter (with or without TATA element) is the initial step in pre-initiation complex (PIC) formation. TFIID plays a key role in the regulation of gene expression by RNA polymerase II through different activities such as transcription activator interaction, core promoter recognition and selectivity, TFIIA and TFIIB interaction, chromatin modification (histone acetylation by TAF1), facilitation of DNA opening and initiation of transcription.</text>
</comment>
<comment type="subcellular location">
    <subcellularLocation>
        <location evidence="1">Nucleus</location>
    </subcellularLocation>
</comment>
<comment type="similarity">
    <text evidence="2">Belongs to the TAF4 family.</text>
</comment>
<feature type="compositionally biased region" description="Low complexity" evidence="9">
    <location>
        <begin position="50"/>
        <end position="62"/>
    </location>
</feature>
<accession>W2S3P3</accession>
<dbReference type="Pfam" id="PF05236">
    <property type="entry name" value="TAF4"/>
    <property type="match status" value="1"/>
</dbReference>
<dbReference type="InParanoid" id="W2S3P3"/>
<feature type="domain" description="Transcription initiation factor TFIID component TAF4 C-terminal" evidence="10">
    <location>
        <begin position="299"/>
        <end position="573"/>
    </location>
</feature>
<evidence type="ECO:0000256" key="1">
    <source>
        <dbReference type="ARBA" id="ARBA00004123"/>
    </source>
</evidence>
<protein>
    <recommendedName>
        <fullName evidence="3">Transcription initiation factor TFIID subunit 4</fullName>
    </recommendedName>
    <alternativeName>
        <fullName evidence="8">TBP-associated factor 4</fullName>
    </alternativeName>
</protein>
<feature type="region of interest" description="Disordered" evidence="9">
    <location>
        <begin position="177"/>
        <end position="210"/>
    </location>
</feature>
<feature type="compositionally biased region" description="Polar residues" evidence="9">
    <location>
        <begin position="81"/>
        <end position="94"/>
    </location>
</feature>
<evidence type="ECO:0000259" key="10">
    <source>
        <dbReference type="Pfam" id="PF05236"/>
    </source>
</evidence>
<feature type="compositionally biased region" description="Basic and acidic residues" evidence="9">
    <location>
        <begin position="378"/>
        <end position="391"/>
    </location>
</feature>
<evidence type="ECO:0000256" key="3">
    <source>
        <dbReference type="ARBA" id="ARBA00017306"/>
    </source>
</evidence>
<dbReference type="GO" id="GO:0006352">
    <property type="term" value="P:DNA-templated transcription initiation"/>
    <property type="evidence" value="ECO:0007669"/>
    <property type="project" value="InterPro"/>
</dbReference>
<evidence type="ECO:0000256" key="9">
    <source>
        <dbReference type="SAM" id="MobiDB-lite"/>
    </source>
</evidence>
<evidence type="ECO:0000256" key="4">
    <source>
        <dbReference type="ARBA" id="ARBA00023015"/>
    </source>
</evidence>
<gene>
    <name evidence="11" type="ORF">HMPREF1541_01721</name>
</gene>
<dbReference type="Proteomes" id="UP000030752">
    <property type="component" value="Unassembled WGS sequence"/>
</dbReference>
<evidence type="ECO:0000313" key="12">
    <source>
        <dbReference type="Proteomes" id="UP000030752"/>
    </source>
</evidence>
<dbReference type="InterPro" id="IPR007900">
    <property type="entry name" value="TAF4_C"/>
</dbReference>
<keyword evidence="6" id="KW-0539">Nucleus</keyword>
<evidence type="ECO:0000313" key="11">
    <source>
        <dbReference type="EMBL" id="ETN42564.1"/>
    </source>
</evidence>
<feature type="compositionally biased region" description="Basic and acidic residues" evidence="9">
    <location>
        <begin position="421"/>
        <end position="430"/>
    </location>
</feature>
<name>W2S3P3_CYPE1</name>
<feature type="region of interest" description="Disordered" evidence="9">
    <location>
        <begin position="355"/>
        <end position="447"/>
    </location>
</feature>
<keyword evidence="4" id="KW-0805">Transcription regulation</keyword>
<dbReference type="RefSeq" id="XP_008714300.1">
    <property type="nucleotide sequence ID" value="XM_008716078.1"/>
</dbReference>
<proteinExistence type="inferred from homology"/>
<dbReference type="VEuPathDB" id="FungiDB:HMPREF1541_01721"/>
<evidence type="ECO:0000256" key="6">
    <source>
        <dbReference type="ARBA" id="ARBA00023242"/>
    </source>
</evidence>
<sequence>MNNSTPMASSHAPPQRPPYPPANVSYRSDYGQPNGRPSPVNPQSPQAMNFSSPSPQQPFSPQYGQPAAKRPRLSPDAPSPFSGSPYPQTPSGQARSPVGGMSVNGAISQPSRPGSMAPPQRPPERDQNEAQNGQRDWPGMNANQKDDERNFSGLALGSSASPNGVYANNNVNYNPVNNAFGRPGSRDGAPAAAESSQIPSKEATAEEKQQRLEERADWEAARHSQNPLWDMFLYGGILNDRIRQISLREHLTDPQHGVLVNTQKTGPPPVARVNGQEGASRVIDKGQAILDMHKGDRLGEIMKLVTLATKSRLTGLLSASARLAMERREHSKGRVPIEWQDVAVAAITSAERGTTIGAGDAENATANPLKRKLPNNSHRPDSSTDTEKGTHDQANSANGSQRAASSGPENKAISVLSNMMQDEKGAEEARRIKRTKRKAVADAANQAAQTAAEEEAVAAVNNEPAKKTKKAEKQENARAVEAQQHQQANAAAQLAMSSMLGGRKGKSYSWMKSGGSGASTPSRLGLASAAGTPKSVERTKPVVNERGFGAWDEDKHPGIQARDVLHVLETDNKAPRAYTKGCVMLDG</sequence>
<dbReference type="GeneID" id="19969060"/>
<evidence type="ECO:0000256" key="2">
    <source>
        <dbReference type="ARBA" id="ARBA00006178"/>
    </source>
</evidence>
<dbReference type="GO" id="GO:0005669">
    <property type="term" value="C:transcription factor TFIID complex"/>
    <property type="evidence" value="ECO:0007669"/>
    <property type="project" value="InterPro"/>
</dbReference>
<evidence type="ECO:0000256" key="5">
    <source>
        <dbReference type="ARBA" id="ARBA00023163"/>
    </source>
</evidence>
<feature type="region of interest" description="Disordered" evidence="9">
    <location>
        <begin position="503"/>
        <end position="533"/>
    </location>
</feature>
<dbReference type="eggNOG" id="ENOG502S5JC">
    <property type="taxonomic scope" value="Eukaryota"/>
</dbReference>
<evidence type="ECO:0000256" key="7">
    <source>
        <dbReference type="ARBA" id="ARBA00025346"/>
    </source>
</evidence>
<organism evidence="11 12">
    <name type="scientific">Cyphellophora europaea (strain CBS 101466)</name>
    <name type="common">Phialophora europaea</name>
    <dbReference type="NCBI Taxonomy" id="1220924"/>
    <lineage>
        <taxon>Eukaryota</taxon>
        <taxon>Fungi</taxon>
        <taxon>Dikarya</taxon>
        <taxon>Ascomycota</taxon>
        <taxon>Pezizomycotina</taxon>
        <taxon>Eurotiomycetes</taxon>
        <taxon>Chaetothyriomycetidae</taxon>
        <taxon>Chaetothyriales</taxon>
        <taxon>Cyphellophoraceae</taxon>
        <taxon>Cyphellophora</taxon>
    </lineage>
</organism>
<dbReference type="OrthoDB" id="21060at2759"/>
<dbReference type="EMBL" id="KB822718">
    <property type="protein sequence ID" value="ETN42564.1"/>
    <property type="molecule type" value="Genomic_DNA"/>
</dbReference>
<dbReference type="HOGENOM" id="CLU_474896_0_0_1"/>
<keyword evidence="5" id="KW-0804">Transcription</keyword>
<feature type="compositionally biased region" description="Polar residues" evidence="9">
    <location>
        <begin position="392"/>
        <end position="408"/>
    </location>
</feature>
<feature type="region of interest" description="Disordered" evidence="9">
    <location>
        <begin position="1"/>
        <end position="156"/>
    </location>
</feature>
<evidence type="ECO:0000256" key="8">
    <source>
        <dbReference type="ARBA" id="ARBA00031747"/>
    </source>
</evidence>
<dbReference type="STRING" id="1220924.W2S3P3"/>
<reference evidence="11 12" key="1">
    <citation type="submission" date="2013-03" db="EMBL/GenBank/DDBJ databases">
        <title>The Genome Sequence of Phialophora europaea CBS 101466.</title>
        <authorList>
            <consortium name="The Broad Institute Genomics Platform"/>
            <person name="Cuomo C."/>
            <person name="de Hoog S."/>
            <person name="Gorbushina A."/>
            <person name="Walker B."/>
            <person name="Young S.K."/>
            <person name="Zeng Q."/>
            <person name="Gargeya S."/>
            <person name="Fitzgerald M."/>
            <person name="Haas B."/>
            <person name="Abouelleil A."/>
            <person name="Allen A.W."/>
            <person name="Alvarado L."/>
            <person name="Arachchi H.M."/>
            <person name="Berlin A.M."/>
            <person name="Chapman S.B."/>
            <person name="Gainer-Dewar J."/>
            <person name="Goldberg J."/>
            <person name="Griggs A."/>
            <person name="Gujja S."/>
            <person name="Hansen M."/>
            <person name="Howarth C."/>
            <person name="Imamovic A."/>
            <person name="Ireland A."/>
            <person name="Larimer J."/>
            <person name="McCowan C."/>
            <person name="Murphy C."/>
            <person name="Pearson M."/>
            <person name="Poon T.W."/>
            <person name="Priest M."/>
            <person name="Roberts A."/>
            <person name="Saif S."/>
            <person name="Shea T."/>
            <person name="Sisk P."/>
            <person name="Sykes S."/>
            <person name="Wortman J."/>
            <person name="Nusbaum C."/>
            <person name="Birren B."/>
        </authorList>
    </citation>
    <scope>NUCLEOTIDE SEQUENCE [LARGE SCALE GENOMIC DNA]</scope>
    <source>
        <strain evidence="11 12">CBS 101466</strain>
    </source>
</reference>